<comment type="caution">
    <text evidence="1">The sequence shown here is derived from an EMBL/GenBank/DDBJ whole genome shotgun (WGS) entry which is preliminary data.</text>
</comment>
<dbReference type="Proteomes" id="UP000576729">
    <property type="component" value="Unassembled WGS sequence"/>
</dbReference>
<dbReference type="AlphaFoldDB" id="A0A7L4L6J9"/>
<feature type="non-terminal residue" evidence="1">
    <location>
        <position position="1"/>
    </location>
</feature>
<dbReference type="GO" id="GO:0007288">
    <property type="term" value="P:sperm axoneme assembly"/>
    <property type="evidence" value="ECO:0007669"/>
    <property type="project" value="TreeGrafter"/>
</dbReference>
<gene>
    <name evidence="1" type="primary">Cfap47_0</name>
    <name evidence="1" type="ORF">CALWIL_R00294</name>
</gene>
<sequence>QFKLIVENPEKPIASGLQVKAVVEYTPECAEDLQDKLVLLVDDDVVDIPLLGLIPYCDLEIESEINFGEMIANNKLITKEISIANRGTTSGVFRVLYDGVVLLNIKPTRGVVKPKSERKIEVDICTDVPGVIKEMMKVELEGRGCTEVWIKGVVVEQVLKVLGVSCGKVLKCINFGPLYFGTSKTEKIYLYNESPECMDWVAVLEDNAIGGEMGTDLQGSTDAVLQDLSLKNRDVDVSTLILCVPNQGTLLPYEKSLITVCFSPEKFERDFEVDDSSLIQDYVLFLRFETVGKRGGCLQTLSGGATETTRTHSRHVDLALMGSGFPVMLTFKPGAVINFKDCYLGEQTQAVFTMKNESEFLPVTFSFHKTAHFSISPERGKLKNKSEKEVLISFSPRQIGTFEMKQIIDIIGTGVDKNNVEVLKTKSFHQIHLTLLGVCKSKRKNILFTINPGLTPLISNATGQFVAHGTGQFSDTAPVAILKSTQTQIHTHRKNRNCKDDALIAFPNDRAASLRPGEWNKKYRTIFTKTERYNYIDPEFAYTDSERLLREENKKFYLDFISSLRQRRLEKEAARQFYIYNNPVSIGIKPAEGLKSPNISITDFPKEKPQHRMLPLDDNCMLTSRKLAAIVSKSTNKGVWSWLSPMPSSTQEKEDCSLTLTHKQLHQILIGPSTIDFGDVCVYSTTTKELHIINNLSVHIWIQIEIEVAELQETSPLSQVVPPLTKTHIPIVFETNTVGMFKRSFSYKINNQHLGHVLVVAHAMPIELQLSTRELILSPVPGCLAGTEFRRTVRVCNPRNHPAGFTWRPVTGDRKSAFTIKPTRGFVEAYSDLECEVVWHPGFKTPETGEFTLCVRKGNSINLKCFAKVTIHA</sequence>
<protein>
    <submittedName>
        <fullName evidence="1">CFA47 protein</fullName>
    </submittedName>
</protein>
<dbReference type="EMBL" id="VWPU01012708">
    <property type="protein sequence ID" value="NXY60698.1"/>
    <property type="molecule type" value="Genomic_DNA"/>
</dbReference>
<dbReference type="PANTHER" id="PTHR45912:SF3">
    <property type="entry name" value="CILIA- AND FLAGELLA-ASSOCIATED PROTEIN 47"/>
    <property type="match status" value="1"/>
</dbReference>
<reference evidence="1 2" key="1">
    <citation type="submission" date="2019-09" db="EMBL/GenBank/DDBJ databases">
        <title>Bird 10,000 Genomes (B10K) Project - Family phase.</title>
        <authorList>
            <person name="Zhang G."/>
        </authorList>
    </citation>
    <scope>NUCLEOTIDE SEQUENCE [LARGE SCALE GENOMIC DNA]</scope>
    <source>
        <strain evidence="1">B10K-OTA-212792</strain>
        <tissue evidence="1">Blood</tissue>
    </source>
</reference>
<organism evidence="1 2">
    <name type="scientific">Callaeas wilsoni</name>
    <name type="common">North Island kokako</name>
    <dbReference type="NCBI Taxonomy" id="1347786"/>
    <lineage>
        <taxon>Eukaryota</taxon>
        <taxon>Metazoa</taxon>
        <taxon>Chordata</taxon>
        <taxon>Craniata</taxon>
        <taxon>Vertebrata</taxon>
        <taxon>Euteleostomi</taxon>
        <taxon>Archelosauria</taxon>
        <taxon>Archosauria</taxon>
        <taxon>Dinosauria</taxon>
        <taxon>Saurischia</taxon>
        <taxon>Theropoda</taxon>
        <taxon>Coelurosauria</taxon>
        <taxon>Aves</taxon>
        <taxon>Neognathae</taxon>
        <taxon>Neoaves</taxon>
        <taxon>Telluraves</taxon>
        <taxon>Australaves</taxon>
        <taxon>Passeriformes</taxon>
        <taxon>Corvoidea</taxon>
        <taxon>Callaeidae</taxon>
        <taxon>Callaeas</taxon>
    </lineage>
</organism>
<proteinExistence type="predicted"/>
<evidence type="ECO:0000313" key="2">
    <source>
        <dbReference type="Proteomes" id="UP000576729"/>
    </source>
</evidence>
<name>A0A7L4L6J9_9CORV</name>
<dbReference type="Gene3D" id="2.60.40.10">
    <property type="entry name" value="Immunoglobulins"/>
    <property type="match status" value="5"/>
</dbReference>
<keyword evidence="2" id="KW-1185">Reference proteome</keyword>
<feature type="non-terminal residue" evidence="1">
    <location>
        <position position="873"/>
    </location>
</feature>
<dbReference type="GO" id="GO:0005929">
    <property type="term" value="C:cilium"/>
    <property type="evidence" value="ECO:0007669"/>
    <property type="project" value="TreeGrafter"/>
</dbReference>
<evidence type="ECO:0000313" key="1">
    <source>
        <dbReference type="EMBL" id="NXY60698.1"/>
    </source>
</evidence>
<dbReference type="PANTHER" id="PTHR45912">
    <property type="entry name" value="CILIA- AND FLAGELLA-ASSOCIATED PROTEIN 47"/>
    <property type="match status" value="1"/>
</dbReference>
<accession>A0A7L4L6J9</accession>
<dbReference type="InterPro" id="IPR013783">
    <property type="entry name" value="Ig-like_fold"/>
</dbReference>